<evidence type="ECO:0000313" key="1">
    <source>
        <dbReference type="EMBL" id="REA63546.1"/>
    </source>
</evidence>
<evidence type="ECO:0000313" key="2">
    <source>
        <dbReference type="Proteomes" id="UP000256373"/>
    </source>
</evidence>
<name>A0A3D8YGQ3_9BACT</name>
<organism evidence="1 2">
    <name type="scientific">Dyadobacter luteus</name>
    <dbReference type="NCBI Taxonomy" id="2259619"/>
    <lineage>
        <taxon>Bacteria</taxon>
        <taxon>Pseudomonadati</taxon>
        <taxon>Bacteroidota</taxon>
        <taxon>Cytophagia</taxon>
        <taxon>Cytophagales</taxon>
        <taxon>Spirosomataceae</taxon>
        <taxon>Dyadobacter</taxon>
    </lineage>
</organism>
<sequence length="183" mass="21488">MKATVEFRIYVGTYAKYNNGSIFGSWLDLSQYPGSEAFYQACSKLHKDESDPEFMFQDWEGMPDFLISESYLSPLCFQYLDIVSDMEQHRAEAFEIYCSQIARWSADGDLDEQLQNFDECYQGYYAESATDPQLEYAYEYVDQTGMLSDVSPTVQRYFDYEAFARDLFMDTYTQINGHVFFDY</sequence>
<gene>
    <name evidence="1" type="ORF">DSL64_03630</name>
</gene>
<reference evidence="1 2" key="1">
    <citation type="submission" date="2018-07" db="EMBL/GenBank/DDBJ databases">
        <title>Dyadobacter roseus sp. nov., isolated from rose rhizosphere soil.</title>
        <authorList>
            <person name="Chen L."/>
        </authorList>
    </citation>
    <scope>NUCLEOTIDE SEQUENCE [LARGE SCALE GENOMIC DNA]</scope>
    <source>
        <strain evidence="1 2">RS19</strain>
    </source>
</reference>
<dbReference type="AlphaFoldDB" id="A0A3D8YGQ3"/>
<dbReference type="InterPro" id="IPR009899">
    <property type="entry name" value="ArdA"/>
</dbReference>
<dbReference type="EMBL" id="QNUL01000002">
    <property type="protein sequence ID" value="REA63546.1"/>
    <property type="molecule type" value="Genomic_DNA"/>
</dbReference>
<dbReference type="Gene3D" id="3.10.20.480">
    <property type="entry name" value="Antirestriction protein ArdA, domain 1"/>
    <property type="match status" value="1"/>
</dbReference>
<keyword evidence="2" id="KW-1185">Reference proteome</keyword>
<dbReference type="Proteomes" id="UP000256373">
    <property type="component" value="Unassembled WGS sequence"/>
</dbReference>
<accession>A0A3D8YGQ3</accession>
<dbReference type="Gene3D" id="1.10.10.1190">
    <property type="entry name" value="Antirestriction protein ArdA, domain 3"/>
    <property type="match status" value="1"/>
</dbReference>
<dbReference type="InterPro" id="IPR041895">
    <property type="entry name" value="ArdA_dom1"/>
</dbReference>
<dbReference type="InterPro" id="IPR041893">
    <property type="entry name" value="ArdA_dom3"/>
</dbReference>
<proteinExistence type="predicted"/>
<dbReference type="RefSeq" id="WP_115829295.1">
    <property type="nucleotide sequence ID" value="NZ_QNUL01000002.1"/>
</dbReference>
<dbReference type="OrthoDB" id="944647at2"/>
<dbReference type="Pfam" id="PF07275">
    <property type="entry name" value="ArdA"/>
    <property type="match status" value="1"/>
</dbReference>
<comment type="caution">
    <text evidence="1">The sequence shown here is derived from an EMBL/GenBank/DDBJ whole genome shotgun (WGS) entry which is preliminary data.</text>
</comment>
<protein>
    <submittedName>
        <fullName evidence="1">Antirestriction protein ArdA</fullName>
    </submittedName>
</protein>